<dbReference type="GO" id="GO:0032259">
    <property type="term" value="P:methylation"/>
    <property type="evidence" value="ECO:0007669"/>
    <property type="project" value="UniProtKB-KW"/>
</dbReference>
<accession>A0A1E3WIS8</accession>
<dbReference type="PATRIC" id="fig|45658.8.peg.3257"/>
<sequence>MRGKRKSIDNHDYARAINGCGQHSQKQLCCSDNFYRVGGAMGYLGSKAASGAYQAIIANMPAHDLYIEAFLGTGAIFNKKPQAMHSIGLELDEITLSEFRPCYPIELHNQDALHFLTTFEFENAANTFIYADPPYLAETRTSSKRYRKELTTEQHIQLLTQLKHLSERGVKIMISGYPSTLYDSLLTDWRTYEFNVMTRGGVRREKLWMNYTADSAHWSTYAGVNFTDRQRIKRKAERWAKNYQALEPKERLAVLAAMLEVE</sequence>
<dbReference type="GO" id="GO:0009007">
    <property type="term" value="F:site-specific DNA-methyltransferase (adenine-specific) activity"/>
    <property type="evidence" value="ECO:0007669"/>
    <property type="project" value="UniProtKB-EC"/>
</dbReference>
<name>A0A1E3WIS8_9VIBR</name>
<evidence type="ECO:0000256" key="1">
    <source>
        <dbReference type="ARBA" id="ARBA00011900"/>
    </source>
</evidence>
<evidence type="ECO:0000313" key="6">
    <source>
        <dbReference type="EMBL" id="ODS09640.1"/>
    </source>
</evidence>
<protein>
    <recommendedName>
        <fullName evidence="1">site-specific DNA-methyltransferase (adenine-specific)</fullName>
        <ecNumber evidence="1">2.1.1.72</ecNumber>
    </recommendedName>
</protein>
<gene>
    <name evidence="6" type="ORF">VSF3289_03304</name>
</gene>
<dbReference type="Gene3D" id="3.40.50.150">
    <property type="entry name" value="Vaccinia Virus protein VP39"/>
    <property type="match status" value="1"/>
</dbReference>
<dbReference type="SUPFAM" id="SSF53335">
    <property type="entry name" value="S-adenosyl-L-methionine-dependent methyltransferases"/>
    <property type="match status" value="1"/>
</dbReference>
<reference evidence="6 7" key="1">
    <citation type="submission" date="2016-08" db="EMBL/GenBank/DDBJ databases">
        <title>Genome sequencing of Vibrio scophthalmi strain FP3289, an isolated from Paralichthys olivaceus.</title>
        <authorList>
            <person name="Han H.-J."/>
        </authorList>
    </citation>
    <scope>NUCLEOTIDE SEQUENCE [LARGE SCALE GENOMIC DNA]</scope>
    <source>
        <strain evidence="6 7">FP3289</strain>
    </source>
</reference>
<evidence type="ECO:0000256" key="2">
    <source>
        <dbReference type="ARBA" id="ARBA00022603"/>
    </source>
</evidence>
<evidence type="ECO:0000256" key="4">
    <source>
        <dbReference type="ARBA" id="ARBA00022691"/>
    </source>
</evidence>
<keyword evidence="4" id="KW-0949">S-adenosyl-L-methionine</keyword>
<dbReference type="InterPro" id="IPR002052">
    <property type="entry name" value="DNA_methylase_N6_adenine_CS"/>
</dbReference>
<dbReference type="InterPro" id="IPR029063">
    <property type="entry name" value="SAM-dependent_MTases_sf"/>
</dbReference>
<comment type="caution">
    <text evidence="6">The sequence shown here is derived from an EMBL/GenBank/DDBJ whole genome shotgun (WGS) entry which is preliminary data.</text>
</comment>
<dbReference type="GO" id="GO:0009307">
    <property type="term" value="P:DNA restriction-modification system"/>
    <property type="evidence" value="ECO:0007669"/>
    <property type="project" value="InterPro"/>
</dbReference>
<dbReference type="AlphaFoldDB" id="A0A1E3WIS8"/>
<evidence type="ECO:0000256" key="3">
    <source>
        <dbReference type="ARBA" id="ARBA00022679"/>
    </source>
</evidence>
<evidence type="ECO:0000256" key="5">
    <source>
        <dbReference type="ARBA" id="ARBA00047942"/>
    </source>
</evidence>
<dbReference type="Proteomes" id="UP000095131">
    <property type="component" value="Unassembled WGS sequence"/>
</dbReference>
<dbReference type="Pfam" id="PF02086">
    <property type="entry name" value="MethyltransfD12"/>
    <property type="match status" value="1"/>
</dbReference>
<organism evidence="6 7">
    <name type="scientific">Vibrio scophthalmi</name>
    <dbReference type="NCBI Taxonomy" id="45658"/>
    <lineage>
        <taxon>Bacteria</taxon>
        <taxon>Pseudomonadati</taxon>
        <taxon>Pseudomonadota</taxon>
        <taxon>Gammaproteobacteria</taxon>
        <taxon>Vibrionales</taxon>
        <taxon>Vibrionaceae</taxon>
        <taxon>Vibrio</taxon>
    </lineage>
</organism>
<dbReference type="InterPro" id="IPR012327">
    <property type="entry name" value="MeTrfase_D12"/>
</dbReference>
<dbReference type="GO" id="GO:0043565">
    <property type="term" value="F:sequence-specific DNA binding"/>
    <property type="evidence" value="ECO:0007669"/>
    <property type="project" value="TreeGrafter"/>
</dbReference>
<evidence type="ECO:0000313" key="7">
    <source>
        <dbReference type="Proteomes" id="UP000095131"/>
    </source>
</evidence>
<dbReference type="PANTHER" id="PTHR30481">
    <property type="entry name" value="DNA ADENINE METHYLASE"/>
    <property type="match status" value="1"/>
</dbReference>
<dbReference type="EC" id="2.1.1.72" evidence="1"/>
<comment type="catalytic activity">
    <reaction evidence="5">
        <text>a 2'-deoxyadenosine in DNA + S-adenosyl-L-methionine = an N(6)-methyl-2'-deoxyadenosine in DNA + S-adenosyl-L-homocysteine + H(+)</text>
        <dbReference type="Rhea" id="RHEA:15197"/>
        <dbReference type="Rhea" id="RHEA-COMP:12418"/>
        <dbReference type="Rhea" id="RHEA-COMP:12419"/>
        <dbReference type="ChEBI" id="CHEBI:15378"/>
        <dbReference type="ChEBI" id="CHEBI:57856"/>
        <dbReference type="ChEBI" id="CHEBI:59789"/>
        <dbReference type="ChEBI" id="CHEBI:90615"/>
        <dbReference type="ChEBI" id="CHEBI:90616"/>
        <dbReference type="EC" id="2.1.1.72"/>
    </reaction>
</comment>
<keyword evidence="3" id="KW-0808">Transferase</keyword>
<dbReference type="GO" id="GO:1904047">
    <property type="term" value="F:S-adenosyl-L-methionine binding"/>
    <property type="evidence" value="ECO:0007669"/>
    <property type="project" value="TreeGrafter"/>
</dbReference>
<keyword evidence="2" id="KW-0489">Methyltransferase</keyword>
<dbReference type="EMBL" id="MDCJ01000006">
    <property type="protein sequence ID" value="ODS09640.1"/>
    <property type="molecule type" value="Genomic_DNA"/>
</dbReference>
<dbReference type="PROSITE" id="PS00092">
    <property type="entry name" value="N6_MTASE"/>
    <property type="match status" value="1"/>
</dbReference>
<dbReference type="GO" id="GO:0006298">
    <property type="term" value="P:mismatch repair"/>
    <property type="evidence" value="ECO:0007669"/>
    <property type="project" value="TreeGrafter"/>
</dbReference>
<proteinExistence type="predicted"/>